<dbReference type="Pfam" id="PF08228">
    <property type="entry name" value="RNase_P_pop3"/>
    <property type="match status" value="1"/>
</dbReference>
<dbReference type="InterPro" id="IPR029064">
    <property type="entry name" value="Ribosomal_eL30-like_sf"/>
</dbReference>
<keyword evidence="2" id="KW-1185">Reference proteome</keyword>
<accession>A0ABM8W1H7</accession>
<dbReference type="InterPro" id="IPR013241">
    <property type="entry name" value="RNase_P_Pop3"/>
</dbReference>
<comment type="caution">
    <text evidence="1">The sequence shown here is derived from an EMBL/GenBank/DDBJ whole genome shotgun (WGS) entry which is preliminary data.</text>
</comment>
<protein>
    <submittedName>
        <fullName evidence="1">3626_t:CDS:1</fullName>
    </submittedName>
</protein>
<gene>
    <name evidence="1" type="ORF">GMARGA_LOCUS2186</name>
</gene>
<dbReference type="PANTHER" id="PTHR28272">
    <property type="entry name" value="RIBONUCLEASES P/MRP PROTEIN SUBUNIT POP3"/>
    <property type="match status" value="1"/>
</dbReference>
<dbReference type="PANTHER" id="PTHR28272:SF1">
    <property type="entry name" value="RIBONUCLEASES P_MRP PROTEIN SUBUNIT POP3"/>
    <property type="match status" value="1"/>
</dbReference>
<reference evidence="1 2" key="1">
    <citation type="submission" date="2021-06" db="EMBL/GenBank/DDBJ databases">
        <authorList>
            <person name="Kallberg Y."/>
            <person name="Tangrot J."/>
            <person name="Rosling A."/>
        </authorList>
    </citation>
    <scope>NUCLEOTIDE SEQUENCE [LARGE SCALE GENOMIC DNA]</scope>
    <source>
        <strain evidence="1 2">120-4 pot B 10/14</strain>
    </source>
</reference>
<proteinExistence type="predicted"/>
<dbReference type="Proteomes" id="UP000789901">
    <property type="component" value="Unassembled WGS sequence"/>
</dbReference>
<name>A0ABM8W1H7_GIGMA</name>
<evidence type="ECO:0000313" key="1">
    <source>
        <dbReference type="EMBL" id="CAG8500720.1"/>
    </source>
</evidence>
<evidence type="ECO:0000313" key="2">
    <source>
        <dbReference type="Proteomes" id="UP000789901"/>
    </source>
</evidence>
<dbReference type="Gene3D" id="3.30.1330.30">
    <property type="match status" value="1"/>
</dbReference>
<dbReference type="EMBL" id="CAJVQB010000658">
    <property type="protein sequence ID" value="CAG8500720.1"/>
    <property type="molecule type" value="Genomic_DNA"/>
</dbReference>
<sequence length="368" mass="41726">MSQQITKGKNKAITHTGITFRSKEKKRRTVFKAVLNSPYTVNWPEVSSEDQQIILKELCKILSAVSDYKKEKALYRRNLSRKKLKNSDSQKDVAKIIDTLSTMDVDCKSIKMEDPIMSVDDNKMATSSKLIHLPSPPSTLSCIVIGINDVTRRLEQTINSETKPNLKRKYTQELFDTFISTNPKDQLPYSSPIVKQPLRMIFVCKADISPQNLCAHLPIMSFMAKDVLLVPLPPGAEELIGNKLRVKRVSCIGVKMKTPEFDEIYQLVRDKVSPINAPWLTPIKLEVSKKRKVIEEDDVATTADDFMKTTCNEYIPTQIKQLVTSAPIKSKVKLENFDSTCNEYIPTQIKQLVTSAPIKSKVKLETFD</sequence>
<organism evidence="1 2">
    <name type="scientific">Gigaspora margarita</name>
    <dbReference type="NCBI Taxonomy" id="4874"/>
    <lineage>
        <taxon>Eukaryota</taxon>
        <taxon>Fungi</taxon>
        <taxon>Fungi incertae sedis</taxon>
        <taxon>Mucoromycota</taxon>
        <taxon>Glomeromycotina</taxon>
        <taxon>Glomeromycetes</taxon>
        <taxon>Diversisporales</taxon>
        <taxon>Gigasporaceae</taxon>
        <taxon>Gigaspora</taxon>
    </lineage>
</organism>